<evidence type="ECO:0000313" key="1">
    <source>
        <dbReference type="EMBL" id="PSR55934.1"/>
    </source>
</evidence>
<name>A0A2T2YK91_9BACT</name>
<dbReference type="RefSeq" id="WP_106932116.1">
    <property type="nucleotide sequence ID" value="NZ_PYFT01000001.1"/>
</dbReference>
<gene>
    <name evidence="1" type="ORF">AHMF7605_21725</name>
</gene>
<keyword evidence="2" id="KW-1185">Reference proteome</keyword>
<evidence type="ECO:0000313" key="2">
    <source>
        <dbReference type="Proteomes" id="UP000240357"/>
    </source>
</evidence>
<reference evidence="1 2" key="1">
    <citation type="submission" date="2018-03" db="EMBL/GenBank/DDBJ databases">
        <title>Adhaeribacter sp. HMF7605 Genome sequencing and assembly.</title>
        <authorList>
            <person name="Kang H."/>
            <person name="Kang J."/>
            <person name="Cha I."/>
            <person name="Kim H."/>
            <person name="Joh K."/>
        </authorList>
    </citation>
    <scope>NUCLEOTIDE SEQUENCE [LARGE SCALE GENOMIC DNA]</scope>
    <source>
        <strain evidence="1 2">HMF7605</strain>
    </source>
</reference>
<dbReference type="AlphaFoldDB" id="A0A2T2YK91"/>
<dbReference type="Proteomes" id="UP000240357">
    <property type="component" value="Unassembled WGS sequence"/>
</dbReference>
<comment type="caution">
    <text evidence="1">The sequence shown here is derived from an EMBL/GenBank/DDBJ whole genome shotgun (WGS) entry which is preliminary data.</text>
</comment>
<accession>A0A2T2YK91</accession>
<dbReference type="EMBL" id="PYFT01000001">
    <property type="protein sequence ID" value="PSR55934.1"/>
    <property type="molecule type" value="Genomic_DNA"/>
</dbReference>
<organism evidence="1 2">
    <name type="scientific">Adhaeribacter arboris</name>
    <dbReference type="NCBI Taxonomy" id="2072846"/>
    <lineage>
        <taxon>Bacteria</taxon>
        <taxon>Pseudomonadati</taxon>
        <taxon>Bacteroidota</taxon>
        <taxon>Cytophagia</taxon>
        <taxon>Cytophagales</taxon>
        <taxon>Hymenobacteraceae</taxon>
        <taxon>Adhaeribacter</taxon>
    </lineage>
</organism>
<protein>
    <submittedName>
        <fullName evidence="1">Uncharacterized protein</fullName>
    </submittedName>
</protein>
<sequence length="71" mass="7972">MVTTLSQSALHALIEQACTLENYNALKIYGVIVQPDFLGQIKVTIKHNGNEFTCLYEPEAIKKCLMALFQL</sequence>
<proteinExistence type="predicted"/>